<dbReference type="OrthoDB" id="9873395at2"/>
<evidence type="ECO:0000313" key="2">
    <source>
        <dbReference type="EMBL" id="SHI77807.1"/>
    </source>
</evidence>
<feature type="chain" id="PRO_5012070514" evidence="1">
    <location>
        <begin position="19"/>
        <end position="122"/>
    </location>
</feature>
<gene>
    <name evidence="2" type="ORF">SAMN04488096_104220</name>
</gene>
<keyword evidence="3" id="KW-1185">Reference proteome</keyword>
<sequence length="122" mass="14447">MKNLYFLFILFFSFQIYAQNSSSIVNVSKDSLLVTVDKKPELKINKFLQNIAFDQINDTYHYPITTTVRNYSFKPTVKDIAQYLYVERPLLKMLYPNYNYLGGHLADWNNNYTPDLISYYGK</sequence>
<dbReference type="STRING" id="579105.SAMN04488096_104220"/>
<dbReference type="Proteomes" id="UP000184225">
    <property type="component" value="Unassembled WGS sequence"/>
</dbReference>
<dbReference type="AlphaFoldDB" id="A0A1M6DX00"/>
<reference evidence="2 3" key="1">
    <citation type="submission" date="2016-11" db="EMBL/GenBank/DDBJ databases">
        <authorList>
            <person name="Jaros S."/>
            <person name="Januszkiewicz K."/>
            <person name="Wedrychowicz H."/>
        </authorList>
    </citation>
    <scope>NUCLEOTIDE SEQUENCE [LARGE SCALE GENOMIC DNA]</scope>
    <source>
        <strain evidence="2 3">DSM 21425</strain>
    </source>
</reference>
<evidence type="ECO:0000256" key="1">
    <source>
        <dbReference type="SAM" id="SignalP"/>
    </source>
</evidence>
<organism evidence="2 3">
    <name type="scientific">Mesonia phycicola</name>
    <dbReference type="NCBI Taxonomy" id="579105"/>
    <lineage>
        <taxon>Bacteria</taxon>
        <taxon>Pseudomonadati</taxon>
        <taxon>Bacteroidota</taxon>
        <taxon>Flavobacteriia</taxon>
        <taxon>Flavobacteriales</taxon>
        <taxon>Flavobacteriaceae</taxon>
        <taxon>Mesonia</taxon>
    </lineage>
</organism>
<accession>A0A1M6DX00</accession>
<evidence type="ECO:0000313" key="3">
    <source>
        <dbReference type="Proteomes" id="UP000184225"/>
    </source>
</evidence>
<proteinExistence type="predicted"/>
<protein>
    <submittedName>
        <fullName evidence="2">Uncharacterized protein</fullName>
    </submittedName>
</protein>
<name>A0A1M6DX00_9FLAO</name>
<keyword evidence="1" id="KW-0732">Signal</keyword>
<dbReference type="EMBL" id="FQYY01000004">
    <property type="protein sequence ID" value="SHI77807.1"/>
    <property type="molecule type" value="Genomic_DNA"/>
</dbReference>
<dbReference type="RefSeq" id="WP_073149839.1">
    <property type="nucleotide sequence ID" value="NZ_FQYY01000004.1"/>
</dbReference>
<feature type="signal peptide" evidence="1">
    <location>
        <begin position="1"/>
        <end position="18"/>
    </location>
</feature>